<dbReference type="Proteomes" id="UP000223913">
    <property type="component" value="Unassembled WGS sequence"/>
</dbReference>
<accession>A0A2D0NBL8</accession>
<protein>
    <submittedName>
        <fullName evidence="1">Uncharacterized protein</fullName>
    </submittedName>
</protein>
<keyword evidence="2" id="KW-1185">Reference proteome</keyword>
<reference evidence="1 2" key="1">
    <citation type="submission" date="2017-10" db="EMBL/GenBank/DDBJ databases">
        <title>The draft genome sequence of Lewinella nigricans NBRC 102662.</title>
        <authorList>
            <person name="Wang K."/>
        </authorList>
    </citation>
    <scope>NUCLEOTIDE SEQUENCE [LARGE SCALE GENOMIC DNA]</scope>
    <source>
        <strain evidence="1 2">NBRC 102662</strain>
    </source>
</reference>
<dbReference type="RefSeq" id="WP_099150850.1">
    <property type="nucleotide sequence ID" value="NZ_PDUD01000020.1"/>
</dbReference>
<comment type="caution">
    <text evidence="1">The sequence shown here is derived from an EMBL/GenBank/DDBJ whole genome shotgun (WGS) entry which is preliminary data.</text>
</comment>
<sequence>MPFTKLETKIPFGFSQVKVWNLIRLKGGFEAAFFSFNRDKKKLGLRHVSLTQVNQKLKTTISFNLKLGQFRENENPGAGCLSIFRQIIDVFDSRQIYNQIDAFGKSVRANLFFSIVFPNPHVLFMHFEWKNNFRFVETSIDE</sequence>
<proteinExistence type="predicted"/>
<name>A0A2D0NBL8_FLAN2</name>
<organism evidence="1 2">
    <name type="scientific">Flavilitoribacter nigricans (strain ATCC 23147 / DSM 23189 / NBRC 102662 / NCIMB 1420 / SS-2)</name>
    <name type="common">Lewinella nigricans</name>
    <dbReference type="NCBI Taxonomy" id="1122177"/>
    <lineage>
        <taxon>Bacteria</taxon>
        <taxon>Pseudomonadati</taxon>
        <taxon>Bacteroidota</taxon>
        <taxon>Saprospiria</taxon>
        <taxon>Saprospirales</taxon>
        <taxon>Lewinellaceae</taxon>
        <taxon>Flavilitoribacter</taxon>
    </lineage>
</organism>
<dbReference type="AlphaFoldDB" id="A0A2D0NBL8"/>
<evidence type="ECO:0000313" key="2">
    <source>
        <dbReference type="Proteomes" id="UP000223913"/>
    </source>
</evidence>
<gene>
    <name evidence="1" type="ORF">CRP01_14895</name>
</gene>
<evidence type="ECO:0000313" key="1">
    <source>
        <dbReference type="EMBL" id="PHN05760.1"/>
    </source>
</evidence>
<dbReference type="EMBL" id="PDUD01000020">
    <property type="protein sequence ID" value="PHN05760.1"/>
    <property type="molecule type" value="Genomic_DNA"/>
</dbReference>